<feature type="domain" description="Amidohydrolase-related" evidence="1">
    <location>
        <begin position="49"/>
        <end position="358"/>
    </location>
</feature>
<dbReference type="InterPro" id="IPR051781">
    <property type="entry name" value="Metallo-dep_Hydrolase"/>
</dbReference>
<accession>A0A9P8ULN8</accession>
<organism evidence="2 3">
    <name type="scientific">Truncatella angustata</name>
    <dbReference type="NCBI Taxonomy" id="152316"/>
    <lineage>
        <taxon>Eukaryota</taxon>
        <taxon>Fungi</taxon>
        <taxon>Dikarya</taxon>
        <taxon>Ascomycota</taxon>
        <taxon>Pezizomycotina</taxon>
        <taxon>Sordariomycetes</taxon>
        <taxon>Xylariomycetidae</taxon>
        <taxon>Amphisphaeriales</taxon>
        <taxon>Sporocadaceae</taxon>
        <taxon>Truncatella</taxon>
    </lineage>
</organism>
<sequence>MSRTAITNVLVFDGETVSGPRTIVIDGAHISDGTGSEGADIIVDGSGCTLLPGLIDCHVHIDNVKQLAVCANYGVTTVCDMACWPMEKYHRLHSADWPTTWLGAGLPAFAEKSTHGKLLKFVGVSMDKAIHDGEGAARFVQERVSEDVDYIKIIADTPGIKQEHMDRIQEEATRYGKMTVAHVAQYEAFARGLSADFNILTHTPMDKALDADLVDKMITQNTVAVPTLTMMETFSKSWVMWLIQGNMNFQNALDSVAAMHRAGVPILAGTDTNSNPGMSVQPGASLHHELALLVRAGLSPLEALRSATSLAAQHFHLEDRGRISPGLKADLVLVEGNPAEEITAICDIKKVWSTGKVVEPVGDSGNCVIM</sequence>
<dbReference type="Gene3D" id="3.40.50.10910">
    <property type="entry name" value="Amidohydrolase"/>
    <property type="match status" value="1"/>
</dbReference>
<keyword evidence="2" id="KW-0378">Hydrolase</keyword>
<dbReference type="OrthoDB" id="5595695at2759"/>
<proteinExistence type="predicted"/>
<dbReference type="PANTHER" id="PTHR43135">
    <property type="entry name" value="ALPHA-D-RIBOSE 1-METHYLPHOSPHONATE 5-TRIPHOSPHATE DIPHOSPHATASE"/>
    <property type="match status" value="1"/>
</dbReference>
<name>A0A9P8ULN8_9PEZI</name>
<dbReference type="InterPro" id="IPR011059">
    <property type="entry name" value="Metal-dep_hydrolase_composite"/>
</dbReference>
<evidence type="ECO:0000259" key="1">
    <source>
        <dbReference type="Pfam" id="PF01979"/>
    </source>
</evidence>
<dbReference type="Pfam" id="PF01979">
    <property type="entry name" value="Amidohydro_1"/>
    <property type="match status" value="1"/>
</dbReference>
<dbReference type="EMBL" id="JAGPXC010000004">
    <property type="protein sequence ID" value="KAH6654361.1"/>
    <property type="molecule type" value="Genomic_DNA"/>
</dbReference>
<dbReference type="Gene3D" id="3.30.110.90">
    <property type="entry name" value="Amidohydrolase"/>
    <property type="match status" value="1"/>
</dbReference>
<comment type="caution">
    <text evidence="2">The sequence shown here is derived from an EMBL/GenBank/DDBJ whole genome shotgun (WGS) entry which is preliminary data.</text>
</comment>
<dbReference type="Gene3D" id="2.30.40.10">
    <property type="entry name" value="Urease, subunit C, domain 1"/>
    <property type="match status" value="1"/>
</dbReference>
<dbReference type="GeneID" id="70128945"/>
<dbReference type="SUPFAM" id="SSF51338">
    <property type="entry name" value="Composite domain of metallo-dependent hydrolases"/>
    <property type="match status" value="1"/>
</dbReference>
<keyword evidence="3" id="KW-1185">Reference proteome</keyword>
<dbReference type="GO" id="GO:0016810">
    <property type="term" value="F:hydrolase activity, acting on carbon-nitrogen (but not peptide) bonds"/>
    <property type="evidence" value="ECO:0007669"/>
    <property type="project" value="InterPro"/>
</dbReference>
<evidence type="ECO:0000313" key="3">
    <source>
        <dbReference type="Proteomes" id="UP000758603"/>
    </source>
</evidence>
<gene>
    <name evidence="2" type="ORF">BKA67DRAFT_535685</name>
</gene>
<evidence type="ECO:0000313" key="2">
    <source>
        <dbReference type="EMBL" id="KAH6654361.1"/>
    </source>
</evidence>
<dbReference type="InterPro" id="IPR032466">
    <property type="entry name" value="Metal_Hydrolase"/>
</dbReference>
<dbReference type="Gene3D" id="1.20.58.520">
    <property type="entry name" value="Amidohydrolase"/>
    <property type="match status" value="1"/>
</dbReference>
<dbReference type="InterPro" id="IPR006680">
    <property type="entry name" value="Amidohydro-rel"/>
</dbReference>
<dbReference type="AlphaFoldDB" id="A0A9P8ULN8"/>
<dbReference type="RefSeq" id="XP_045958631.1">
    <property type="nucleotide sequence ID" value="XM_046100053.1"/>
</dbReference>
<dbReference type="SUPFAM" id="SSF51556">
    <property type="entry name" value="Metallo-dependent hydrolases"/>
    <property type="match status" value="1"/>
</dbReference>
<protein>
    <submittedName>
        <fullName evidence="2">Hydrolase</fullName>
    </submittedName>
</protein>
<dbReference type="PANTHER" id="PTHR43135:SF3">
    <property type="entry name" value="ALPHA-D-RIBOSE 1-METHYLPHOSPHONATE 5-TRIPHOSPHATE DIPHOSPHATASE"/>
    <property type="match status" value="1"/>
</dbReference>
<reference evidence="2" key="1">
    <citation type="journal article" date="2021" name="Nat. Commun.">
        <title>Genetic determinants of endophytism in the Arabidopsis root mycobiome.</title>
        <authorList>
            <person name="Mesny F."/>
            <person name="Miyauchi S."/>
            <person name="Thiergart T."/>
            <person name="Pickel B."/>
            <person name="Atanasova L."/>
            <person name="Karlsson M."/>
            <person name="Huettel B."/>
            <person name="Barry K.W."/>
            <person name="Haridas S."/>
            <person name="Chen C."/>
            <person name="Bauer D."/>
            <person name="Andreopoulos W."/>
            <person name="Pangilinan J."/>
            <person name="LaButti K."/>
            <person name="Riley R."/>
            <person name="Lipzen A."/>
            <person name="Clum A."/>
            <person name="Drula E."/>
            <person name="Henrissat B."/>
            <person name="Kohler A."/>
            <person name="Grigoriev I.V."/>
            <person name="Martin F.M."/>
            <person name="Hacquard S."/>
        </authorList>
    </citation>
    <scope>NUCLEOTIDE SEQUENCE</scope>
    <source>
        <strain evidence="2">MPI-SDFR-AT-0073</strain>
    </source>
</reference>
<dbReference type="Proteomes" id="UP000758603">
    <property type="component" value="Unassembled WGS sequence"/>
</dbReference>